<dbReference type="PROSITE" id="PS00137">
    <property type="entry name" value="SUBTILASE_HIS"/>
    <property type="match status" value="1"/>
</dbReference>
<evidence type="ECO:0000256" key="4">
    <source>
        <dbReference type="ARBA" id="ARBA00022825"/>
    </source>
</evidence>
<keyword evidence="2 8" id="KW-0645">Protease</keyword>
<keyword evidence="4 8" id="KW-0720">Serine protease</keyword>
<feature type="active site" description="Charge relay system" evidence="8">
    <location>
        <position position="311"/>
    </location>
</feature>
<feature type="active site" description="Charge relay system" evidence="8">
    <location>
        <position position="367"/>
    </location>
</feature>
<reference evidence="13 14" key="1">
    <citation type="submission" date="2014-11" db="EMBL/GenBank/DDBJ databases">
        <title>Comparative genomic analysis of Cryptosporidium hominis reveals occurrence of genetic recombination in virulent subtypes.</title>
        <authorList>
            <person name="Guo Y."/>
            <person name="Tang K."/>
            <person name="Frace M."/>
            <person name="Li N."/>
            <person name="Roellig D.M."/>
            <person name="Sammons S."/>
            <person name="Knipe K."/>
            <person name="Rowe L."/>
            <person name="Feng Y."/>
            <person name="Xiao L."/>
        </authorList>
    </citation>
    <scope>NUCLEOTIDE SEQUENCE [LARGE SCALE GENOMIC DNA]</scope>
    <source>
        <strain evidence="13">30976</strain>
    </source>
</reference>
<feature type="compositionally biased region" description="Basic and acidic residues" evidence="10">
    <location>
        <begin position="901"/>
        <end position="911"/>
    </location>
</feature>
<organism evidence="13 14">
    <name type="scientific">Cryptosporidium hominis</name>
    <dbReference type="NCBI Taxonomy" id="237895"/>
    <lineage>
        <taxon>Eukaryota</taxon>
        <taxon>Sar</taxon>
        <taxon>Alveolata</taxon>
        <taxon>Apicomplexa</taxon>
        <taxon>Conoidasida</taxon>
        <taxon>Coccidia</taxon>
        <taxon>Eucoccidiorida</taxon>
        <taxon>Eimeriorina</taxon>
        <taxon>Cryptosporidiidae</taxon>
        <taxon>Cryptosporidium</taxon>
    </lineage>
</organism>
<comment type="catalytic activity">
    <reaction evidence="6">
        <text>Hydrolysis of proteins with broad specificity for peptide bonds, and a preference for a large uncharged residue in P1. Hydrolyzes peptide amides.</text>
        <dbReference type="EC" id="3.4.21.62"/>
    </reaction>
</comment>
<dbReference type="InterPro" id="IPR000209">
    <property type="entry name" value="Peptidase_S8/S53_dom"/>
</dbReference>
<dbReference type="Proteomes" id="UP001429100">
    <property type="component" value="Unassembled WGS sequence"/>
</dbReference>
<dbReference type="InterPro" id="IPR015500">
    <property type="entry name" value="Peptidase_S8_subtilisin-rel"/>
</dbReference>
<evidence type="ECO:0000256" key="5">
    <source>
        <dbReference type="ARBA" id="ARBA00023145"/>
    </source>
</evidence>
<dbReference type="PROSITE" id="PS00136">
    <property type="entry name" value="SUBTILASE_ASP"/>
    <property type="match status" value="1"/>
</dbReference>
<evidence type="ECO:0000256" key="9">
    <source>
        <dbReference type="RuleBase" id="RU003355"/>
    </source>
</evidence>
<dbReference type="PANTHER" id="PTHR43399:SF4">
    <property type="entry name" value="CELL WALL-ASSOCIATED PROTEASE"/>
    <property type="match status" value="1"/>
</dbReference>
<evidence type="ECO:0000256" key="10">
    <source>
        <dbReference type="SAM" id="MobiDB-lite"/>
    </source>
</evidence>
<feature type="region of interest" description="Disordered" evidence="10">
    <location>
        <begin position="896"/>
        <end position="919"/>
    </location>
</feature>
<evidence type="ECO:0000256" key="7">
    <source>
        <dbReference type="ARBA" id="ARBA00023619"/>
    </source>
</evidence>
<dbReference type="PANTHER" id="PTHR43399">
    <property type="entry name" value="SUBTILISIN-RELATED"/>
    <property type="match status" value="1"/>
</dbReference>
<evidence type="ECO:0000256" key="2">
    <source>
        <dbReference type="ARBA" id="ARBA00022670"/>
    </source>
</evidence>
<feature type="domain" description="Peptidase S8/S53" evidence="11">
    <location>
        <begin position="303"/>
        <end position="562"/>
    </location>
</feature>
<evidence type="ECO:0000256" key="1">
    <source>
        <dbReference type="ARBA" id="ARBA00011073"/>
    </source>
</evidence>
<feature type="compositionally biased region" description="Acidic residues" evidence="10">
    <location>
        <begin position="1294"/>
        <end position="1304"/>
    </location>
</feature>
<dbReference type="Pfam" id="PF00082">
    <property type="entry name" value="Peptidase_S8"/>
    <property type="match status" value="1"/>
</dbReference>
<dbReference type="CDD" id="cd07473">
    <property type="entry name" value="Peptidases_S8_Subtilisin_like"/>
    <property type="match status" value="1"/>
</dbReference>
<dbReference type="Gene3D" id="3.40.50.200">
    <property type="entry name" value="Peptidase S8/S53 domain"/>
    <property type="match status" value="1"/>
</dbReference>
<dbReference type="InterPro" id="IPR023828">
    <property type="entry name" value="Peptidase_S8_Ser-AS"/>
</dbReference>
<evidence type="ECO:0000256" key="8">
    <source>
        <dbReference type="PROSITE-ProRule" id="PRU01240"/>
    </source>
</evidence>
<dbReference type="InterPro" id="IPR051048">
    <property type="entry name" value="Peptidase_S8/S53_subtilisin"/>
</dbReference>
<evidence type="ECO:0000256" key="6">
    <source>
        <dbReference type="ARBA" id="ARBA00023529"/>
    </source>
</evidence>
<feature type="region of interest" description="Disordered" evidence="10">
    <location>
        <begin position="1286"/>
        <end position="1325"/>
    </location>
</feature>
<evidence type="ECO:0000256" key="3">
    <source>
        <dbReference type="ARBA" id="ARBA00022801"/>
    </source>
</evidence>
<evidence type="ECO:0000259" key="11">
    <source>
        <dbReference type="Pfam" id="PF00082"/>
    </source>
</evidence>
<feature type="active site" description="Charge relay system" evidence="8">
    <location>
        <position position="528"/>
    </location>
</feature>
<dbReference type="PRINTS" id="PR00723">
    <property type="entry name" value="SUBTILISIN"/>
</dbReference>
<dbReference type="PROSITE" id="PS51892">
    <property type="entry name" value="SUBTILASE"/>
    <property type="match status" value="1"/>
</dbReference>
<dbReference type="EC" id="3.4.21.62" evidence="7"/>
<comment type="similarity">
    <text evidence="1 8 9">Belongs to the peptidase S8 family.</text>
</comment>
<keyword evidence="3 8" id="KW-0378">Hydrolase</keyword>
<feature type="domain" description="NIDO" evidence="12">
    <location>
        <begin position="1014"/>
        <end position="1158"/>
    </location>
</feature>
<dbReference type="Pfam" id="PF06119">
    <property type="entry name" value="NIDO"/>
    <property type="match status" value="1"/>
</dbReference>
<dbReference type="SUPFAM" id="SSF52743">
    <property type="entry name" value="Subtilisin-like"/>
    <property type="match status" value="1"/>
</dbReference>
<sequence length="1325" mass="147223">MKKVNILKFLPYLLVFFQKRVFCNIFNTSSISINVVEGRSSDLELVIKNPADQSATPEVQVVEKVFSPYIMKQQKPPEEDYEQEHILGEFSEMGNMDDEDDYYYYQEKDSNQEFNSEKAPRGQGRRSKVIPGRLIIKYKEKVLSKAVKELKVAGIMSKNGQYPKLDGVAFLTRVVSALSESADELVGIKSATVLEALDMMIVEVFNNSKASEYISKLSASFLHSDEVEYVEPDQEVRLADFGISSDSGAIYPNDPKFSEQWGMYNRVANTDSKVLMAWKHLGINTSASKGSGAYYTPENHPKREVIVAVIDTGVDFTHPDLVENMWVNEKELYGRPGVDDDMNGYVDDIYGYDFANNRGSPVDDEGHGTHCAGTIAAKGNNHEGISGINWKGVKIMALKFLRGNGVGFLSDSVKAINYAIKMGANILSNSWGGGSFSQATYDAIKRSIDKNMLFVVAAGNDRNNNDIRPTYPSAYQLPNVLSVAAIDIHGRLGIFSNYGHRSVDMAAPGVDILSTSANKGYKRLSGTSMACPFVSGAAALLYAFDPSMTFDQAKTLILRSVTVLTTLRNSVRTSGTLNIHRAVQMMSQEAYNQENGKEFPRIGTSWITFKAPDTIGPQSSSILKLKAFGEKPGSFTSTLVVKLVDSNDREVTLAQGRLKTIINVVSIPKPKAILPNGNSTNLGLSFMGLEGTKTLIPISNSGIGTLEYMVEFVNMEGELGSKRKGKFKVYPPLGTILTVGEDQTNKDLQVSCIPHSLEGFISGHLMLRYNKGGMSSSSSSSFSSNKISAKSTKIPYVRSNLFTETSSIINTLSNNIISPNSNYILSSSSSSSFPVGTERLAIKLYCKGYGIEIRPPSINRVIRIPETTISGFILFKGLENSFKPRIYLRFKSLRDPSSTGFERESKRKDYSRSSTSIKDLSPSKSYFKMVLSGENLPSKKRIIHRLEGMDSEEGKNKLYVSLDDVILPKANVKFDWVNIGVNQEIILTDLSNSDDGVQKVNLPRSWYFLGEKIDEIYVSVNGFISFSPIYSEAFVPALPSYAPPHGILAPLWTDFTTRGRRENTKIVTFLKTEEDEDFGGGFGSGVGSRYRREERLEYEEEDEGEEKEEGRKRRWEFVIEWRNVFLKSEQYNSKSATFQCVLNSNGSVKFNYLSIPWEDLEDSRGISSSEKGSLAISRISSSTMLGWESIDGIRGVGIPCTEKFPTSEFSIELYPENPKVPWFQLSETTVPPLQRAQMIYKVGWKAVIPSTFEDQTFKGQIQVSSSDGAASIIPVSITAIKEKVNQVQSSSKDLEEEKDDEEEKEIGTSREARDVEENEFGRLDS</sequence>
<evidence type="ECO:0000313" key="13">
    <source>
        <dbReference type="EMBL" id="PPS97477.1"/>
    </source>
</evidence>
<dbReference type="GO" id="GO:0008233">
    <property type="term" value="F:peptidase activity"/>
    <property type="evidence" value="ECO:0007669"/>
    <property type="project" value="UniProtKB-KW"/>
</dbReference>
<dbReference type="InterPro" id="IPR036852">
    <property type="entry name" value="Peptidase_S8/S53_dom_sf"/>
</dbReference>
<dbReference type="InterPro" id="IPR003886">
    <property type="entry name" value="NIDO_dom"/>
</dbReference>
<comment type="caution">
    <text evidence="13">The sequence shown here is derived from an EMBL/GenBank/DDBJ whole genome shotgun (WGS) entry which is preliminary data.</text>
</comment>
<accession>A0ABX5BGI4</accession>
<reference evidence="13 14" key="2">
    <citation type="submission" date="2017-10" db="EMBL/GenBank/DDBJ databases">
        <title>Consistent, comparative and evidence-based genome annotation and re-annotation for the closely-related species, Cryptosporidium parvum, C. hominis and C. tyzzeri.</title>
        <authorList>
            <person name="Baptista R.P."/>
            <person name="Li Y."/>
            <person name="Sateriale A."/>
            <person name="Striepen B."/>
            <person name="Kissinger J.C."/>
        </authorList>
    </citation>
    <scope>NUCLEOTIDE SEQUENCE [LARGE SCALE GENOMIC DNA]</scope>
    <source>
        <strain evidence="13">30976</strain>
    </source>
</reference>
<feature type="compositionally biased region" description="Basic and acidic residues" evidence="10">
    <location>
        <begin position="1305"/>
        <end position="1325"/>
    </location>
</feature>
<evidence type="ECO:0000259" key="12">
    <source>
        <dbReference type="Pfam" id="PF06119"/>
    </source>
</evidence>
<protein>
    <recommendedName>
        <fullName evidence="7">subtilisin</fullName>
        <ecNumber evidence="7">3.4.21.62</ecNumber>
    </recommendedName>
</protein>
<dbReference type="GO" id="GO:0006508">
    <property type="term" value="P:proteolysis"/>
    <property type="evidence" value="ECO:0007669"/>
    <property type="project" value="UniProtKB-KW"/>
</dbReference>
<dbReference type="InterPro" id="IPR034204">
    <property type="entry name" value="PfSUB1-like_cat_dom"/>
</dbReference>
<dbReference type="InterPro" id="IPR023827">
    <property type="entry name" value="Peptidase_S8_Asp-AS"/>
</dbReference>
<proteinExistence type="inferred from homology"/>
<dbReference type="PROSITE" id="PS00138">
    <property type="entry name" value="SUBTILASE_SER"/>
    <property type="match status" value="1"/>
</dbReference>
<gene>
    <name evidence="13" type="ORF">GY17_00000509</name>
</gene>
<keyword evidence="14" id="KW-1185">Reference proteome</keyword>
<dbReference type="EMBL" id="JTAI01000007">
    <property type="protein sequence ID" value="PPS97477.1"/>
    <property type="molecule type" value="Genomic_DNA"/>
</dbReference>
<keyword evidence="5" id="KW-0865">Zymogen</keyword>
<dbReference type="InterPro" id="IPR022398">
    <property type="entry name" value="Peptidase_S8_His-AS"/>
</dbReference>
<name>A0ABX5BGI4_CRYHO</name>
<evidence type="ECO:0000313" key="14">
    <source>
        <dbReference type="Proteomes" id="UP001429100"/>
    </source>
</evidence>